<feature type="repeat" description="ANK" evidence="3">
    <location>
        <begin position="38"/>
        <end position="60"/>
    </location>
</feature>
<feature type="repeat" description="ANK" evidence="3">
    <location>
        <begin position="5"/>
        <end position="37"/>
    </location>
</feature>
<gene>
    <name evidence="4" type="ORF">AB4876_05435</name>
</gene>
<evidence type="ECO:0000256" key="2">
    <source>
        <dbReference type="ARBA" id="ARBA00023043"/>
    </source>
</evidence>
<dbReference type="InterPro" id="IPR036770">
    <property type="entry name" value="Ankyrin_rpt-contain_sf"/>
</dbReference>
<dbReference type="Pfam" id="PF12796">
    <property type="entry name" value="Ank_2"/>
    <property type="match status" value="1"/>
</dbReference>
<dbReference type="PANTHER" id="PTHR24171">
    <property type="entry name" value="ANKYRIN REPEAT DOMAIN-CONTAINING PROTEIN 39-RELATED"/>
    <property type="match status" value="1"/>
</dbReference>
<comment type="caution">
    <text evidence="4">The sequence shown here is derived from an EMBL/GenBank/DDBJ whole genome shotgun (WGS) entry which is preliminary data.</text>
</comment>
<dbReference type="Gene3D" id="1.25.40.20">
    <property type="entry name" value="Ankyrin repeat-containing domain"/>
    <property type="match status" value="1"/>
</dbReference>
<dbReference type="PROSITE" id="PS50088">
    <property type="entry name" value="ANK_REPEAT"/>
    <property type="match status" value="2"/>
</dbReference>
<keyword evidence="1" id="KW-0677">Repeat</keyword>
<name>A0ABV3U4A6_9GAMM</name>
<keyword evidence="2 3" id="KW-0040">ANK repeat</keyword>
<organism evidence="4 5">
    <name type="scientific">Zhongshania guokunii</name>
    <dbReference type="NCBI Taxonomy" id="641783"/>
    <lineage>
        <taxon>Bacteria</taxon>
        <taxon>Pseudomonadati</taxon>
        <taxon>Pseudomonadota</taxon>
        <taxon>Gammaproteobacteria</taxon>
        <taxon>Cellvibrionales</taxon>
        <taxon>Spongiibacteraceae</taxon>
        <taxon>Zhongshania</taxon>
    </lineage>
</organism>
<evidence type="ECO:0000256" key="1">
    <source>
        <dbReference type="ARBA" id="ARBA00022737"/>
    </source>
</evidence>
<dbReference type="PROSITE" id="PS50297">
    <property type="entry name" value="ANK_REP_REGION"/>
    <property type="match status" value="2"/>
</dbReference>
<dbReference type="Proteomes" id="UP001557485">
    <property type="component" value="Unassembled WGS sequence"/>
</dbReference>
<dbReference type="RefSeq" id="WP_368380630.1">
    <property type="nucleotide sequence ID" value="NZ_JBFRYA010000003.1"/>
</dbReference>
<dbReference type="SMART" id="SM00248">
    <property type="entry name" value="ANK"/>
    <property type="match status" value="3"/>
</dbReference>
<protein>
    <submittedName>
        <fullName evidence="4">Ankyrin repeat domain-containing protein</fullName>
    </submittedName>
</protein>
<sequence>MIDEDGYTPLLLACLKSDIEQVKSLLHKGECPNIESTDGDTPLTLAIEESQVEIVRQLIKYADVNYRNKDGDTAIELAVYLEEPEIISLLESSGAIRTGKKTVRQTIEDEAFGEKYKG</sequence>
<dbReference type="EMBL" id="JBFRYA010000003">
    <property type="protein sequence ID" value="MEX1668345.1"/>
    <property type="molecule type" value="Genomic_DNA"/>
</dbReference>
<reference evidence="4 5" key="1">
    <citation type="journal article" date="2011" name="Int. J. Syst. Evol. Microbiol.">
        <title>Zhongshania antarctica gen. nov., sp. nov. and Zhongshania guokunii sp. nov., gammaproteobacteria respectively isolated from coastal attached (fast) ice and surface seawater of the Antarctic.</title>
        <authorList>
            <person name="Li H.J."/>
            <person name="Zhang X.Y."/>
            <person name="Chen C.X."/>
            <person name="Zhang Y.J."/>
            <person name="Gao Z.M."/>
            <person name="Yu Y."/>
            <person name="Chen X.L."/>
            <person name="Chen B."/>
            <person name="Zhang Y.Z."/>
        </authorList>
    </citation>
    <scope>NUCLEOTIDE SEQUENCE [LARGE SCALE GENOMIC DNA]</scope>
    <source>
        <strain evidence="4 5">ZS6-22T</strain>
    </source>
</reference>
<dbReference type="SUPFAM" id="SSF48403">
    <property type="entry name" value="Ankyrin repeat"/>
    <property type="match status" value="1"/>
</dbReference>
<accession>A0ABV3U4A6</accession>
<evidence type="ECO:0000256" key="3">
    <source>
        <dbReference type="PROSITE-ProRule" id="PRU00023"/>
    </source>
</evidence>
<keyword evidence="5" id="KW-1185">Reference proteome</keyword>
<dbReference type="InterPro" id="IPR002110">
    <property type="entry name" value="Ankyrin_rpt"/>
</dbReference>
<evidence type="ECO:0000313" key="4">
    <source>
        <dbReference type="EMBL" id="MEX1668345.1"/>
    </source>
</evidence>
<dbReference type="PANTHER" id="PTHR24171:SF9">
    <property type="entry name" value="ANKYRIN REPEAT DOMAIN-CONTAINING PROTEIN 39"/>
    <property type="match status" value="1"/>
</dbReference>
<evidence type="ECO:0000313" key="5">
    <source>
        <dbReference type="Proteomes" id="UP001557485"/>
    </source>
</evidence>
<proteinExistence type="predicted"/>